<protein>
    <submittedName>
        <fullName evidence="1">Uncharacterized protein</fullName>
    </submittedName>
</protein>
<gene>
    <name evidence="1" type="ORF">EDD33_1724</name>
</gene>
<reference evidence="1 2" key="1">
    <citation type="submission" date="2018-11" db="EMBL/GenBank/DDBJ databases">
        <title>Sequencing the genomes of 1000 actinobacteria strains.</title>
        <authorList>
            <person name="Klenk H.-P."/>
        </authorList>
    </citation>
    <scope>NUCLEOTIDE SEQUENCE [LARGE SCALE GENOMIC DNA]</scope>
    <source>
        <strain evidence="1 2">DSM 12652</strain>
    </source>
</reference>
<name>A0A3N2CTM9_9ACTN</name>
<dbReference type="Proteomes" id="UP000281738">
    <property type="component" value="Unassembled WGS sequence"/>
</dbReference>
<evidence type="ECO:0000313" key="1">
    <source>
        <dbReference type="EMBL" id="ROR90875.1"/>
    </source>
</evidence>
<organism evidence="1 2">
    <name type="scientific">Nocardioides aurantiacus</name>
    <dbReference type="NCBI Taxonomy" id="86796"/>
    <lineage>
        <taxon>Bacteria</taxon>
        <taxon>Bacillati</taxon>
        <taxon>Actinomycetota</taxon>
        <taxon>Actinomycetes</taxon>
        <taxon>Propionibacteriales</taxon>
        <taxon>Nocardioidaceae</taxon>
        <taxon>Nocardioides</taxon>
    </lineage>
</organism>
<dbReference type="AlphaFoldDB" id="A0A3N2CTM9"/>
<sequence>MVELVNPSRRRGSRIGQALVKTAPEGTVVRLEIRVERGHEAGPQVRLLLNGKDPLGRRHFITGNHPRDLFETGALLPTDPPRRVALYGCGCGIFGCSALTGLISRTGDQITWSDFYDFHAGEYDGPFHEDSTWPDPVHDPDADEDLLPTQLNLPSITFDAEQYLDVVHDATQGWSQECGRRSEWT</sequence>
<accession>A0A3N2CTM9</accession>
<comment type="caution">
    <text evidence="1">The sequence shown here is derived from an EMBL/GenBank/DDBJ whole genome shotgun (WGS) entry which is preliminary data.</text>
</comment>
<keyword evidence="2" id="KW-1185">Reference proteome</keyword>
<dbReference type="EMBL" id="RKHO01000001">
    <property type="protein sequence ID" value="ROR90875.1"/>
    <property type="molecule type" value="Genomic_DNA"/>
</dbReference>
<evidence type="ECO:0000313" key="2">
    <source>
        <dbReference type="Proteomes" id="UP000281738"/>
    </source>
</evidence>
<proteinExistence type="predicted"/>